<evidence type="ECO:0000313" key="2">
    <source>
        <dbReference type="Proteomes" id="UP000299102"/>
    </source>
</evidence>
<keyword evidence="2" id="KW-1185">Reference proteome</keyword>
<dbReference type="AlphaFoldDB" id="A0A4C1W583"/>
<name>A0A4C1W583_EUMVA</name>
<sequence>MYQVLGQVRAIRLPAQFLKCPYLRIGEVLWRRPHVISAARSPRTRPFADRMFESRTSAEHAAQKKRIKNETITTIYLNVLHHAAVTSGAVFAARAPTCRRGRRFVYFNVKEVVNEIMGVKAQKIMDMSGGGIEAASQFSNKRWKSGGDADGSNAVQTRISNGVFFCKIQ</sequence>
<reference evidence="1 2" key="1">
    <citation type="journal article" date="2019" name="Commun. Biol.">
        <title>The bagworm genome reveals a unique fibroin gene that provides high tensile strength.</title>
        <authorList>
            <person name="Kono N."/>
            <person name="Nakamura H."/>
            <person name="Ohtoshi R."/>
            <person name="Tomita M."/>
            <person name="Numata K."/>
            <person name="Arakawa K."/>
        </authorList>
    </citation>
    <scope>NUCLEOTIDE SEQUENCE [LARGE SCALE GENOMIC DNA]</scope>
</reference>
<dbReference type="EMBL" id="BGZK01000467">
    <property type="protein sequence ID" value="GBP45285.1"/>
    <property type="molecule type" value="Genomic_DNA"/>
</dbReference>
<organism evidence="1 2">
    <name type="scientific">Eumeta variegata</name>
    <name type="common">Bagworm moth</name>
    <name type="synonym">Eumeta japonica</name>
    <dbReference type="NCBI Taxonomy" id="151549"/>
    <lineage>
        <taxon>Eukaryota</taxon>
        <taxon>Metazoa</taxon>
        <taxon>Ecdysozoa</taxon>
        <taxon>Arthropoda</taxon>
        <taxon>Hexapoda</taxon>
        <taxon>Insecta</taxon>
        <taxon>Pterygota</taxon>
        <taxon>Neoptera</taxon>
        <taxon>Endopterygota</taxon>
        <taxon>Lepidoptera</taxon>
        <taxon>Glossata</taxon>
        <taxon>Ditrysia</taxon>
        <taxon>Tineoidea</taxon>
        <taxon>Psychidae</taxon>
        <taxon>Oiketicinae</taxon>
        <taxon>Eumeta</taxon>
    </lineage>
</organism>
<gene>
    <name evidence="1" type="ORF">EVAR_29033_1</name>
</gene>
<evidence type="ECO:0000313" key="1">
    <source>
        <dbReference type="EMBL" id="GBP45285.1"/>
    </source>
</evidence>
<protein>
    <submittedName>
        <fullName evidence="1">Uncharacterized protein</fullName>
    </submittedName>
</protein>
<proteinExistence type="predicted"/>
<comment type="caution">
    <text evidence="1">The sequence shown here is derived from an EMBL/GenBank/DDBJ whole genome shotgun (WGS) entry which is preliminary data.</text>
</comment>
<accession>A0A4C1W583</accession>
<dbReference type="Proteomes" id="UP000299102">
    <property type="component" value="Unassembled WGS sequence"/>
</dbReference>